<name>A0A4Y8QYW7_9MICO</name>
<evidence type="ECO:0000313" key="3">
    <source>
        <dbReference type="EMBL" id="TFF04424.1"/>
    </source>
</evidence>
<keyword evidence="1" id="KW-0560">Oxidoreductase</keyword>
<protein>
    <submittedName>
        <fullName evidence="3">FAD-dependent oxidoreductase</fullName>
    </submittedName>
</protein>
<comment type="caution">
    <text evidence="3">The sequence shown here is derived from an EMBL/GenBank/DDBJ whole genome shotgun (WGS) entry which is preliminary data.</text>
</comment>
<organism evidence="3 4">
    <name type="scientific">Cellulosimicrobium funkei</name>
    <dbReference type="NCBI Taxonomy" id="264251"/>
    <lineage>
        <taxon>Bacteria</taxon>
        <taxon>Bacillati</taxon>
        <taxon>Actinomycetota</taxon>
        <taxon>Actinomycetes</taxon>
        <taxon>Micrococcales</taxon>
        <taxon>Promicromonosporaceae</taxon>
        <taxon>Cellulosimicrobium</taxon>
    </lineage>
</organism>
<dbReference type="InterPro" id="IPR036188">
    <property type="entry name" value="FAD/NAD-bd_sf"/>
</dbReference>
<evidence type="ECO:0000313" key="4">
    <source>
        <dbReference type="Proteomes" id="UP000298003"/>
    </source>
</evidence>
<dbReference type="GO" id="GO:0050660">
    <property type="term" value="F:flavin adenine dinucleotide binding"/>
    <property type="evidence" value="ECO:0007669"/>
    <property type="project" value="TreeGrafter"/>
</dbReference>
<evidence type="ECO:0000256" key="1">
    <source>
        <dbReference type="ARBA" id="ARBA00023002"/>
    </source>
</evidence>
<dbReference type="AlphaFoldDB" id="A0A4Y8QYW7"/>
<dbReference type="PRINTS" id="PR00368">
    <property type="entry name" value="FADPNR"/>
</dbReference>
<dbReference type="Gene3D" id="3.50.50.60">
    <property type="entry name" value="FAD/NAD(P)-binding domain"/>
    <property type="match status" value="1"/>
</dbReference>
<reference evidence="3 4" key="1">
    <citation type="submission" date="2019-03" db="EMBL/GenBank/DDBJ databases">
        <title>Cellulosimicrobium funkei JCM14302 Assembly.</title>
        <authorList>
            <person name="Dou T."/>
        </authorList>
    </citation>
    <scope>NUCLEOTIDE SEQUENCE [LARGE SCALE GENOMIC DNA]</scope>
    <source>
        <strain evidence="3 4">JCM 14302</strain>
    </source>
</reference>
<dbReference type="Pfam" id="PF13738">
    <property type="entry name" value="Pyr_redox_3"/>
    <property type="match status" value="1"/>
</dbReference>
<dbReference type="PANTHER" id="PTHR43539:SF78">
    <property type="entry name" value="FLAVIN-CONTAINING MONOOXYGENASE"/>
    <property type="match status" value="1"/>
</dbReference>
<dbReference type="Proteomes" id="UP000298003">
    <property type="component" value="Unassembled WGS sequence"/>
</dbReference>
<dbReference type="InterPro" id="IPR050982">
    <property type="entry name" value="Auxin_biosynth/cation_transpt"/>
</dbReference>
<dbReference type="GO" id="GO:0004497">
    <property type="term" value="F:monooxygenase activity"/>
    <property type="evidence" value="ECO:0007669"/>
    <property type="project" value="TreeGrafter"/>
</dbReference>
<dbReference type="SUPFAM" id="SSF51905">
    <property type="entry name" value="FAD/NAD(P)-binding domain"/>
    <property type="match status" value="2"/>
</dbReference>
<dbReference type="PANTHER" id="PTHR43539">
    <property type="entry name" value="FLAVIN-BINDING MONOOXYGENASE-LIKE PROTEIN (AFU_ORTHOLOGUE AFUA_4G09220)"/>
    <property type="match status" value="1"/>
</dbReference>
<keyword evidence="4" id="KW-1185">Reference proteome</keyword>
<proteinExistence type="predicted"/>
<dbReference type="RefSeq" id="WP_061269018.1">
    <property type="nucleotide sequence ID" value="NZ_SOZH01000012.1"/>
</dbReference>
<accession>A0A4Y8QYW7</accession>
<feature type="compositionally biased region" description="Gly residues" evidence="2">
    <location>
        <begin position="368"/>
        <end position="378"/>
    </location>
</feature>
<dbReference type="GeneID" id="95686465"/>
<gene>
    <name evidence="3" type="ORF">E1O70_18445</name>
</gene>
<evidence type="ECO:0000256" key="2">
    <source>
        <dbReference type="SAM" id="MobiDB-lite"/>
    </source>
</evidence>
<sequence length="378" mass="40417">MTDPGPVRRDVVVVGAGQAGLALGYYLTRAGVDVLLLERAERVGASWARRWDSLRLFTPARYDALPGAAFPADPWSYPSKDQVAAYLADYATRFDLPFRAGADVTRLEDSTGDFRVHLATGERIAAARVVVATGAFGRPWTPAFAAELDPAVVQAHADDYQRPDQLPPGPVLVVGGANSGRQIALELARAGRVVHLSGGARLRELPQRPLGRDLFWWLTTTRAIHAPATSFVGRRLRANEPVIGTPRRALRAAGVTLHPRASSVDGGTVRFADGEAVQPASVVWATGYRHDDSWITTPSALDTRGALVVDDGTTPVPGLYALGRPWQHDRGSALLGYVRRDAERLARRLVNDARAGRSTVPARAGARASGGAGGSPRP</sequence>
<feature type="region of interest" description="Disordered" evidence="2">
    <location>
        <begin position="355"/>
        <end position="378"/>
    </location>
</feature>
<dbReference type="EMBL" id="SOZH01000012">
    <property type="protein sequence ID" value="TFF04424.1"/>
    <property type="molecule type" value="Genomic_DNA"/>
</dbReference>
<dbReference type="PRINTS" id="PR00469">
    <property type="entry name" value="PNDRDTASEII"/>
</dbReference>